<gene>
    <name evidence="3" type="ORF">CPC735_054290</name>
</gene>
<dbReference type="PANTHER" id="PTHR45990:SF1">
    <property type="entry name" value="DNA REPAIR PROTEIN REV1"/>
    <property type="match status" value="1"/>
</dbReference>
<dbReference type="PROSITE" id="PS50172">
    <property type="entry name" value="BRCT"/>
    <property type="match status" value="1"/>
</dbReference>
<feature type="region of interest" description="Disordered" evidence="1">
    <location>
        <begin position="18"/>
        <end position="51"/>
    </location>
</feature>
<dbReference type="GO" id="GO:0017125">
    <property type="term" value="F:deoxycytidyl transferase activity"/>
    <property type="evidence" value="ECO:0007669"/>
    <property type="project" value="TreeGrafter"/>
</dbReference>
<reference evidence="3 4" key="1">
    <citation type="journal article" date="2009" name="Genome Res.">
        <title>Comparative genomic analyses of the human fungal pathogens Coccidioides and their relatives.</title>
        <authorList>
            <person name="Sharpton T.J."/>
            <person name="Stajich J.E."/>
            <person name="Rounsley S.D."/>
            <person name="Gardner M.J."/>
            <person name="Wortman J.R."/>
            <person name="Jordar V.S."/>
            <person name="Maiti R."/>
            <person name="Kodira C.D."/>
            <person name="Neafsey D.E."/>
            <person name="Zeng Q."/>
            <person name="Hung C.-Y."/>
            <person name="McMahan C."/>
            <person name="Muszewska A."/>
            <person name="Grynberg M."/>
            <person name="Mandel M.A."/>
            <person name="Kellner E.M."/>
            <person name="Barker B.M."/>
            <person name="Galgiani J.N."/>
            <person name="Orbach M.J."/>
            <person name="Kirkland T.N."/>
            <person name="Cole G.T."/>
            <person name="Henn M.R."/>
            <person name="Birren B.W."/>
            <person name="Taylor J.W."/>
        </authorList>
    </citation>
    <scope>NUCLEOTIDE SEQUENCE [LARGE SCALE GENOMIC DNA]</scope>
    <source>
        <strain evidence="4">C735</strain>
    </source>
</reference>
<evidence type="ECO:0000259" key="2">
    <source>
        <dbReference type="PROSITE" id="PS50172"/>
    </source>
</evidence>
<dbReference type="InterPro" id="IPR001357">
    <property type="entry name" value="BRCT_dom"/>
</dbReference>
<dbReference type="SMART" id="SM00292">
    <property type="entry name" value="BRCT"/>
    <property type="match status" value="1"/>
</dbReference>
<dbReference type="OrthoDB" id="427711at2759"/>
<dbReference type="GO" id="GO:0070987">
    <property type="term" value="P:error-free translesion synthesis"/>
    <property type="evidence" value="ECO:0007669"/>
    <property type="project" value="TreeGrafter"/>
</dbReference>
<proteinExistence type="predicted"/>
<dbReference type="VEuPathDB" id="FungiDB:CPC735_054290"/>
<evidence type="ECO:0000313" key="3">
    <source>
        <dbReference type="EMBL" id="EER24059.1"/>
    </source>
</evidence>
<organism evidence="3 4">
    <name type="scientific">Coccidioides posadasii (strain C735)</name>
    <name type="common">Valley fever fungus</name>
    <dbReference type="NCBI Taxonomy" id="222929"/>
    <lineage>
        <taxon>Eukaryota</taxon>
        <taxon>Fungi</taxon>
        <taxon>Dikarya</taxon>
        <taxon>Ascomycota</taxon>
        <taxon>Pezizomycotina</taxon>
        <taxon>Eurotiomycetes</taxon>
        <taxon>Eurotiomycetidae</taxon>
        <taxon>Onygenales</taxon>
        <taxon>Onygenaceae</taxon>
        <taxon>Coccidioides</taxon>
    </lineage>
</organism>
<dbReference type="AlphaFoldDB" id="C5PHQ6"/>
<sequence>MPQPQFTVSPALRDIISKPSPANIDQFDPWNSSSTGHQRAENPYTGTSWRETRNQKLAAQLKGTAGDTGDTRLDHEGEWKWVTPEEREKEIRKNEKTGDIRSFFGVKKRIQRESADEKKIGQNLMDSVVHDVPSFDRAFSSEPLTEPSRPFPEAMPYLPQPAQSSLRNKGIFSNLTIYINGSTFPLISDHKVKQILVNNGASISISLARRTVTHVILGRPNALKTRDLAKVGAGGGLSAGKLQREIQRISGKGVKFVGVEWVLESIKAGRRLPEARFANLHTASVKQRSVMADFAV</sequence>
<dbReference type="HOGENOM" id="CLU_054245_0_0_1"/>
<evidence type="ECO:0000256" key="1">
    <source>
        <dbReference type="SAM" id="MobiDB-lite"/>
    </source>
</evidence>
<dbReference type="GO" id="GO:0005634">
    <property type="term" value="C:nucleus"/>
    <property type="evidence" value="ECO:0007669"/>
    <property type="project" value="TreeGrafter"/>
</dbReference>
<dbReference type="PANTHER" id="PTHR45990">
    <property type="entry name" value="DNA REPAIR PROTEIN REV1"/>
    <property type="match status" value="1"/>
</dbReference>
<dbReference type="EMBL" id="ACFW01000049">
    <property type="protein sequence ID" value="EER24059.1"/>
    <property type="molecule type" value="Genomic_DNA"/>
</dbReference>
<protein>
    <submittedName>
        <fullName evidence="3">BRCA1 C Terminus (BRCT) domain containing protein</fullName>
    </submittedName>
</protein>
<dbReference type="Pfam" id="PF00533">
    <property type="entry name" value="BRCT"/>
    <property type="match status" value="1"/>
</dbReference>
<dbReference type="GO" id="GO:0003887">
    <property type="term" value="F:DNA-directed DNA polymerase activity"/>
    <property type="evidence" value="ECO:0007669"/>
    <property type="project" value="TreeGrafter"/>
</dbReference>
<dbReference type="SUPFAM" id="SSF52113">
    <property type="entry name" value="BRCT domain"/>
    <property type="match status" value="1"/>
</dbReference>
<dbReference type="KEGG" id="cpw:9691674"/>
<dbReference type="Gene3D" id="3.40.50.10190">
    <property type="entry name" value="BRCT domain"/>
    <property type="match status" value="1"/>
</dbReference>
<name>C5PHQ6_COCP7</name>
<evidence type="ECO:0000313" key="4">
    <source>
        <dbReference type="Proteomes" id="UP000009084"/>
    </source>
</evidence>
<dbReference type="InterPro" id="IPR036420">
    <property type="entry name" value="BRCT_dom_sf"/>
</dbReference>
<feature type="domain" description="BRCT" evidence="2">
    <location>
        <begin position="167"/>
        <end position="279"/>
    </location>
</feature>
<dbReference type="GO" id="GO:0042276">
    <property type="term" value="P:error-prone translesion synthesis"/>
    <property type="evidence" value="ECO:0007669"/>
    <property type="project" value="TreeGrafter"/>
</dbReference>
<comment type="caution">
    <text evidence="3">The sequence shown here is derived from an EMBL/GenBank/DDBJ whole genome shotgun (WGS) entry which is preliminary data.</text>
</comment>
<accession>C5PHQ6</accession>
<dbReference type="Proteomes" id="UP000009084">
    <property type="component" value="Unassembled WGS sequence"/>
</dbReference>